<sequence length="242" mass="26721">MEALIGRLRGTRELDQAVLTAQANEMRFARSPGTSGSRPLGMIPFNERLSKVAGEWRKQVQISAGEIAQAVGEDQPVGVSSAAEFIADNSRWIQRHEQAPAMVDYLQGLYSRVERLVDAPPERLFVGICGEALEDLSICQTRIYAIDGRDEATCSSCGFDHAIYGRRAALKEEARKIALPPAELARAVDGLGIVEVTAKQIDNWQQRGKLTPVRFTNDGRRRPMFLVGDVIDLVNSLAMNKR</sequence>
<evidence type="ECO:0000313" key="1">
    <source>
        <dbReference type="EMBL" id="XBH21599.1"/>
    </source>
</evidence>
<dbReference type="AlphaFoldDB" id="A0AAU7DV68"/>
<reference evidence="1" key="1">
    <citation type="submission" date="2024-02" db="EMBL/GenBank/DDBJ databases">
        <title>Tomenella chthoni gen. nov. sp. nov., a member of the family Jonesiaceae isolated from bat guano.</title>
        <authorList>
            <person name="Miller S.L."/>
            <person name="King J."/>
            <person name="Sankaranarayanan K."/>
            <person name="Lawson P.A."/>
        </authorList>
    </citation>
    <scope>NUCLEOTIDE SEQUENCE</scope>
    <source>
        <strain evidence="1">BS-20</strain>
    </source>
</reference>
<organism evidence="1">
    <name type="scientific">Jonesiaceae bacterium BS-20</name>
    <dbReference type="NCBI Taxonomy" id="3120821"/>
    <lineage>
        <taxon>Bacteria</taxon>
        <taxon>Bacillati</taxon>
        <taxon>Actinomycetota</taxon>
        <taxon>Actinomycetes</taxon>
        <taxon>Micrococcales</taxon>
        <taxon>Jonesiaceae</taxon>
    </lineage>
</organism>
<name>A0AAU7DV68_9MICO</name>
<protein>
    <submittedName>
        <fullName evidence="1">Uncharacterized protein</fullName>
    </submittedName>
</protein>
<accession>A0AAU7DV68</accession>
<gene>
    <name evidence="1" type="ORF">V5R04_15545</name>
</gene>
<dbReference type="EMBL" id="CP146203">
    <property type="protein sequence ID" value="XBH21599.1"/>
    <property type="molecule type" value="Genomic_DNA"/>
</dbReference>
<proteinExistence type="predicted"/>